<evidence type="ECO:0000256" key="1">
    <source>
        <dbReference type="SAM" id="MobiDB-lite"/>
    </source>
</evidence>
<name>A0ABD3TTR7_9LAMI</name>
<comment type="caution">
    <text evidence="2">The sequence shown here is derived from an EMBL/GenBank/DDBJ whole genome shotgun (WGS) entry which is preliminary data.</text>
</comment>
<organism evidence="2 3">
    <name type="scientific">Penstemon smallii</name>
    <dbReference type="NCBI Taxonomy" id="265156"/>
    <lineage>
        <taxon>Eukaryota</taxon>
        <taxon>Viridiplantae</taxon>
        <taxon>Streptophyta</taxon>
        <taxon>Embryophyta</taxon>
        <taxon>Tracheophyta</taxon>
        <taxon>Spermatophyta</taxon>
        <taxon>Magnoliopsida</taxon>
        <taxon>eudicotyledons</taxon>
        <taxon>Gunneridae</taxon>
        <taxon>Pentapetalae</taxon>
        <taxon>asterids</taxon>
        <taxon>lamiids</taxon>
        <taxon>Lamiales</taxon>
        <taxon>Plantaginaceae</taxon>
        <taxon>Cheloneae</taxon>
        <taxon>Penstemon</taxon>
    </lineage>
</organism>
<evidence type="ECO:0000313" key="2">
    <source>
        <dbReference type="EMBL" id="KAL3839433.1"/>
    </source>
</evidence>
<accession>A0ABD3TTR7</accession>
<gene>
    <name evidence="2" type="ORF">ACJIZ3_024024</name>
</gene>
<reference evidence="2 3" key="1">
    <citation type="submission" date="2024-12" db="EMBL/GenBank/DDBJ databases">
        <title>The unique morphological basis and parallel evolutionary history of personate flowers in Penstemon.</title>
        <authorList>
            <person name="Depatie T.H."/>
            <person name="Wessinger C.A."/>
        </authorList>
    </citation>
    <scope>NUCLEOTIDE SEQUENCE [LARGE SCALE GENOMIC DNA]</scope>
    <source>
        <strain evidence="2">WTNN_2</strain>
        <tissue evidence="2">Leaf</tissue>
    </source>
</reference>
<dbReference type="Proteomes" id="UP001634393">
    <property type="component" value="Unassembled WGS sequence"/>
</dbReference>
<feature type="compositionally biased region" description="Basic residues" evidence="1">
    <location>
        <begin position="11"/>
        <end position="23"/>
    </location>
</feature>
<evidence type="ECO:0000313" key="3">
    <source>
        <dbReference type="Proteomes" id="UP001634393"/>
    </source>
</evidence>
<keyword evidence="3" id="KW-1185">Reference proteome</keyword>
<feature type="region of interest" description="Disordered" evidence="1">
    <location>
        <begin position="1"/>
        <end position="31"/>
    </location>
</feature>
<dbReference type="AlphaFoldDB" id="A0ABD3TTR7"/>
<protein>
    <submittedName>
        <fullName evidence="2">Uncharacterized protein</fullName>
    </submittedName>
</protein>
<dbReference type="EMBL" id="JBJXBP010000003">
    <property type="protein sequence ID" value="KAL3839433.1"/>
    <property type="molecule type" value="Genomic_DNA"/>
</dbReference>
<sequence length="31" mass="3878">MKESKNPHVNYTRRKKKRKKKKTHVEIHPHL</sequence>
<proteinExistence type="predicted"/>